<comment type="caution">
    <text evidence="3">The sequence shown here is derived from an EMBL/GenBank/DDBJ whole genome shotgun (WGS) entry which is preliminary data.</text>
</comment>
<dbReference type="Pfam" id="PF14200">
    <property type="entry name" value="RicinB_lectin_2"/>
    <property type="match status" value="1"/>
</dbReference>
<sequence>MVRKLGRLGGHGVVAALMGLLVLLLPASTARAAENPGIRYTTSFRDAATYELRAAVSWKCLDIRGGGRPQEGTIIQTFDCKEALHQRFHFQNAGNGNFTIGAFGVYCLGAQGGGTAPGTPMVLTTGWGCSTFTWQYRGTDAYPNRWEIVEAGTGQCIRDTGRRSPVVLGACGSTSTPWPEVWAPQYTGQYNYDQIP</sequence>
<dbReference type="SUPFAM" id="SSF50370">
    <property type="entry name" value="Ricin B-like lectins"/>
    <property type="match status" value="1"/>
</dbReference>
<dbReference type="CDD" id="cd00161">
    <property type="entry name" value="beta-trefoil_Ricin-like"/>
    <property type="match status" value="1"/>
</dbReference>
<keyword evidence="1" id="KW-0732">Signal</keyword>
<dbReference type="Gene3D" id="2.80.10.50">
    <property type="match status" value="1"/>
</dbReference>
<name>A0ABT7GPY2_9ACTN</name>
<dbReference type="Proteomes" id="UP001223390">
    <property type="component" value="Unassembled WGS sequence"/>
</dbReference>
<dbReference type="RefSeq" id="WP_285341219.1">
    <property type="nucleotide sequence ID" value="NZ_JASITI010000007.1"/>
</dbReference>
<evidence type="ECO:0000256" key="1">
    <source>
        <dbReference type="SAM" id="SignalP"/>
    </source>
</evidence>
<accession>A0ABT7GPY2</accession>
<feature type="domain" description="Ricin B lectin" evidence="2">
    <location>
        <begin position="47"/>
        <end position="122"/>
    </location>
</feature>
<evidence type="ECO:0000313" key="3">
    <source>
        <dbReference type="EMBL" id="MDK9495653.1"/>
    </source>
</evidence>
<organism evidence="3 4">
    <name type="scientific">Streptomyces katrae</name>
    <dbReference type="NCBI Taxonomy" id="68223"/>
    <lineage>
        <taxon>Bacteria</taxon>
        <taxon>Bacillati</taxon>
        <taxon>Actinomycetota</taxon>
        <taxon>Actinomycetes</taxon>
        <taxon>Kitasatosporales</taxon>
        <taxon>Streptomycetaceae</taxon>
        <taxon>Streptomyces</taxon>
    </lineage>
</organism>
<feature type="chain" id="PRO_5045210994" evidence="1">
    <location>
        <begin position="33"/>
        <end position="196"/>
    </location>
</feature>
<keyword evidence="4" id="KW-1185">Reference proteome</keyword>
<dbReference type="InterPro" id="IPR035992">
    <property type="entry name" value="Ricin_B-like_lectins"/>
</dbReference>
<proteinExistence type="predicted"/>
<dbReference type="EMBL" id="JASITI010000007">
    <property type="protein sequence ID" value="MDK9495653.1"/>
    <property type="molecule type" value="Genomic_DNA"/>
</dbReference>
<dbReference type="InterPro" id="IPR000772">
    <property type="entry name" value="Ricin_B_lectin"/>
</dbReference>
<protein>
    <submittedName>
        <fullName evidence="3">RICIN domain-containing protein</fullName>
    </submittedName>
</protein>
<reference evidence="3 4" key="1">
    <citation type="submission" date="2023-05" db="EMBL/GenBank/DDBJ databases">
        <title>Sequencing and Assembly of Streptomyces sp. NP73.</title>
        <authorList>
            <person name="Konwar A.N."/>
            <person name="Saikia K."/>
            <person name="Thakur D."/>
        </authorList>
    </citation>
    <scope>NUCLEOTIDE SEQUENCE [LARGE SCALE GENOMIC DNA]</scope>
    <source>
        <strain evidence="3 4">NP73</strain>
    </source>
</reference>
<dbReference type="PROSITE" id="PS50231">
    <property type="entry name" value="RICIN_B_LECTIN"/>
    <property type="match status" value="1"/>
</dbReference>
<gene>
    <name evidence="3" type="ORF">QEZ40_006682</name>
</gene>
<evidence type="ECO:0000313" key="4">
    <source>
        <dbReference type="Proteomes" id="UP001223390"/>
    </source>
</evidence>
<feature type="signal peptide" evidence="1">
    <location>
        <begin position="1"/>
        <end position="32"/>
    </location>
</feature>
<evidence type="ECO:0000259" key="2">
    <source>
        <dbReference type="Pfam" id="PF14200"/>
    </source>
</evidence>